<evidence type="ECO:0000313" key="3">
    <source>
        <dbReference type="Proteomes" id="UP000661691"/>
    </source>
</evidence>
<keyword evidence="3" id="KW-1185">Reference proteome</keyword>
<feature type="transmembrane region" description="Helical" evidence="1">
    <location>
        <begin position="20"/>
        <end position="41"/>
    </location>
</feature>
<keyword evidence="1" id="KW-0812">Transmembrane</keyword>
<gene>
    <name evidence="2" type="ORF">IC620_12555</name>
</gene>
<name>A0A926NGJ0_9BACL</name>
<sequence>MVDHVFYKGKLYKKLDVGKMRILCALGFLCLMGIPLAGLHYFYKKNIFMGLLYFFTLGFFLVGTIYDFITMENKVLKHNLMVDEIIKKKEVEEAKRQGQMAMYKNMNNNVRTHIDGTIDL</sequence>
<proteinExistence type="predicted"/>
<feature type="transmembrane region" description="Helical" evidence="1">
    <location>
        <begin position="47"/>
        <end position="69"/>
    </location>
</feature>
<evidence type="ECO:0000313" key="2">
    <source>
        <dbReference type="EMBL" id="MBD1373179.1"/>
    </source>
</evidence>
<protein>
    <submittedName>
        <fullName evidence="2">TM2 domain-containing protein</fullName>
    </submittedName>
</protein>
<reference evidence="2" key="1">
    <citation type="submission" date="2020-09" db="EMBL/GenBank/DDBJ databases">
        <title>A novel bacterium of genus Hazenella, isolated from South China Sea.</title>
        <authorList>
            <person name="Huang H."/>
            <person name="Mo K."/>
            <person name="Hu Y."/>
        </authorList>
    </citation>
    <scope>NUCLEOTIDE SEQUENCE</scope>
    <source>
        <strain evidence="2">IB182357</strain>
    </source>
</reference>
<dbReference type="AlphaFoldDB" id="A0A926NGJ0"/>
<dbReference type="Proteomes" id="UP000661691">
    <property type="component" value="Unassembled WGS sequence"/>
</dbReference>
<keyword evidence="1" id="KW-1133">Transmembrane helix</keyword>
<dbReference type="EMBL" id="JACXAH010000019">
    <property type="protein sequence ID" value="MBD1373179.1"/>
    <property type="molecule type" value="Genomic_DNA"/>
</dbReference>
<keyword evidence="1" id="KW-0472">Membrane</keyword>
<accession>A0A926NGJ0</accession>
<dbReference type="RefSeq" id="WP_191140832.1">
    <property type="nucleotide sequence ID" value="NZ_JACXAG020000009.1"/>
</dbReference>
<evidence type="ECO:0000256" key="1">
    <source>
        <dbReference type="SAM" id="Phobius"/>
    </source>
</evidence>
<organism evidence="2 3">
    <name type="scientific">Polycladospora coralii</name>
    <dbReference type="NCBI Taxonomy" id="2771432"/>
    <lineage>
        <taxon>Bacteria</taxon>
        <taxon>Bacillati</taxon>
        <taxon>Bacillota</taxon>
        <taxon>Bacilli</taxon>
        <taxon>Bacillales</taxon>
        <taxon>Thermoactinomycetaceae</taxon>
        <taxon>Polycladospora</taxon>
    </lineage>
</organism>
<comment type="caution">
    <text evidence="2">The sequence shown here is derived from an EMBL/GenBank/DDBJ whole genome shotgun (WGS) entry which is preliminary data.</text>
</comment>